<feature type="transmembrane region" description="Helical" evidence="6">
    <location>
        <begin position="77"/>
        <end position="95"/>
    </location>
</feature>
<dbReference type="Pfam" id="PF01810">
    <property type="entry name" value="LysE"/>
    <property type="match status" value="1"/>
</dbReference>
<evidence type="ECO:0000313" key="8">
    <source>
        <dbReference type="Proteomes" id="UP000185604"/>
    </source>
</evidence>
<evidence type="ECO:0000256" key="2">
    <source>
        <dbReference type="ARBA" id="ARBA00022475"/>
    </source>
</evidence>
<dbReference type="PANTHER" id="PTHR30086">
    <property type="entry name" value="ARGININE EXPORTER PROTEIN ARGO"/>
    <property type="match status" value="1"/>
</dbReference>
<name>A0A7Z0WY68_9BACI</name>
<evidence type="ECO:0000256" key="4">
    <source>
        <dbReference type="ARBA" id="ARBA00022989"/>
    </source>
</evidence>
<keyword evidence="5 6" id="KW-0472">Membrane</keyword>
<comment type="caution">
    <text evidence="7">The sequence shown here is derived from an EMBL/GenBank/DDBJ whole genome shotgun (WGS) entry which is preliminary data.</text>
</comment>
<feature type="transmembrane region" description="Helical" evidence="6">
    <location>
        <begin position="116"/>
        <end position="137"/>
    </location>
</feature>
<feature type="transmembrane region" description="Helical" evidence="6">
    <location>
        <begin position="149"/>
        <end position="174"/>
    </location>
</feature>
<keyword evidence="3 6" id="KW-0812">Transmembrane</keyword>
<dbReference type="Proteomes" id="UP000185604">
    <property type="component" value="Unassembled WGS sequence"/>
</dbReference>
<keyword evidence="2" id="KW-1003">Cell membrane</keyword>
<evidence type="ECO:0000256" key="1">
    <source>
        <dbReference type="ARBA" id="ARBA00004651"/>
    </source>
</evidence>
<dbReference type="PANTHER" id="PTHR30086:SF20">
    <property type="entry name" value="ARGININE EXPORTER PROTEIN ARGO-RELATED"/>
    <property type="match status" value="1"/>
</dbReference>
<accession>A0A7Z0WY68</accession>
<dbReference type="InterPro" id="IPR001123">
    <property type="entry name" value="LeuE-type"/>
</dbReference>
<feature type="transmembrane region" description="Helical" evidence="6">
    <location>
        <begin position="45"/>
        <end position="71"/>
    </location>
</feature>
<comment type="subcellular location">
    <subcellularLocation>
        <location evidence="1">Cell membrane</location>
        <topology evidence="1">Multi-pass membrane protein</topology>
    </subcellularLocation>
</comment>
<reference evidence="7 8" key="1">
    <citation type="journal article" date="2016" name="Front. Microbiol.">
        <title>High-Level Heat Resistance of Spores of Bacillus amyloliquefaciens and Bacillus licheniformis Results from the Presence of a spoVA Operon in a Tn1546 Transposon.</title>
        <authorList>
            <person name="Berendsen E.M."/>
            <person name="Koning R.A."/>
            <person name="Boekhorst J."/>
            <person name="de Jong A."/>
            <person name="Kuipers O.P."/>
            <person name="Wells-Bennik M.H."/>
        </authorList>
    </citation>
    <scope>NUCLEOTIDE SEQUENCE [LARGE SCALE GENOMIC DNA]</scope>
    <source>
        <strain evidence="7 8">B4121</strain>
    </source>
</reference>
<evidence type="ECO:0000256" key="6">
    <source>
        <dbReference type="SAM" id="Phobius"/>
    </source>
</evidence>
<dbReference type="AlphaFoldDB" id="A0A7Z0WY68"/>
<evidence type="ECO:0000313" key="7">
    <source>
        <dbReference type="EMBL" id="OLF94304.1"/>
    </source>
</evidence>
<feature type="transmembrane region" description="Helical" evidence="6">
    <location>
        <begin position="12"/>
        <end position="33"/>
    </location>
</feature>
<proteinExistence type="predicted"/>
<sequence length="208" mass="22043">MKGVFTVMNAVIHGMILAFGLILPLGAQNVLIFQQGAASSSIWRVLPLVISASLCDSLLIILAVTGISAAVAGLPEVKFVLLTGGFLFLIYMGWITWRSEPAVRNASEAMPPKKQIAFAAAVSLLNPHALLDIVGVIGTNSLAYEGADLWLFTCACMIVSWLWFLGLAAAGRLLKQLDSQGVVMTLFNKGSAAVMWGLAAYLGASLFT</sequence>
<dbReference type="EMBL" id="LKPO01000012">
    <property type="protein sequence ID" value="OLF94304.1"/>
    <property type="molecule type" value="Genomic_DNA"/>
</dbReference>
<protein>
    <submittedName>
        <fullName evidence="7">Transporter LysE family</fullName>
    </submittedName>
</protein>
<feature type="transmembrane region" description="Helical" evidence="6">
    <location>
        <begin position="186"/>
        <end position="207"/>
    </location>
</feature>
<evidence type="ECO:0000256" key="3">
    <source>
        <dbReference type="ARBA" id="ARBA00022692"/>
    </source>
</evidence>
<dbReference type="GO" id="GO:0005886">
    <property type="term" value="C:plasma membrane"/>
    <property type="evidence" value="ECO:0007669"/>
    <property type="project" value="UniProtKB-SubCell"/>
</dbReference>
<keyword evidence="4 6" id="KW-1133">Transmembrane helix</keyword>
<gene>
    <name evidence="7" type="ORF">B4121_1931</name>
</gene>
<organism evidence="7 8">
    <name type="scientific">Bacillus paralicheniformis</name>
    <dbReference type="NCBI Taxonomy" id="1648923"/>
    <lineage>
        <taxon>Bacteria</taxon>
        <taxon>Bacillati</taxon>
        <taxon>Bacillota</taxon>
        <taxon>Bacilli</taxon>
        <taxon>Bacillales</taxon>
        <taxon>Bacillaceae</taxon>
        <taxon>Bacillus</taxon>
    </lineage>
</organism>
<dbReference type="GO" id="GO:0015171">
    <property type="term" value="F:amino acid transmembrane transporter activity"/>
    <property type="evidence" value="ECO:0007669"/>
    <property type="project" value="TreeGrafter"/>
</dbReference>
<evidence type="ECO:0000256" key="5">
    <source>
        <dbReference type="ARBA" id="ARBA00023136"/>
    </source>
</evidence>